<comment type="cofactor">
    <cofactor evidence="7">
        <name>Mg(2+)</name>
        <dbReference type="ChEBI" id="CHEBI:18420"/>
    </cofactor>
    <cofactor evidence="7">
        <name>Mn(2+)</name>
        <dbReference type="ChEBI" id="CHEBI:29035"/>
    </cofactor>
    <text evidence="7">Probably binds two magnesium or manganese ions per subunit.</text>
</comment>
<proteinExistence type="inferred from homology"/>
<dbReference type="Gene3D" id="3.60.10.10">
    <property type="entry name" value="Endonuclease/exonuclease/phosphatase"/>
    <property type="match status" value="1"/>
</dbReference>
<dbReference type="PROSITE" id="PS00728">
    <property type="entry name" value="AP_NUCLEASE_F1_3"/>
    <property type="match status" value="1"/>
</dbReference>
<dbReference type="PROSITE" id="PS51435">
    <property type="entry name" value="AP_NUCLEASE_F1_4"/>
    <property type="match status" value="1"/>
</dbReference>
<sequence length="268" mass="30370">MNTTPTTPSLHIATWNVNSLNVRLPQVLQWLAENPVDVLCLQELKLVDEKFPHAELAAIGYAAQAFGQKTYNGVAILSRLPLHDTMRNIPGFADEQARVISATVDARTQGEIRIINGYFVNGQEPGSDKFQYKMQWLEHLHALVHEQLRLHPRLVLLGDFNITPDDRDTWDPVGLKDTIHHTVEERAAFQSLQALGLHDAFRLFPQAEKSFSWWDYRMLGFQKNRGLRIDHILVSNALQASVTQCSIDRAPRKYPKPSDHAPVIVTLG</sequence>
<dbReference type="GO" id="GO:0006281">
    <property type="term" value="P:DNA repair"/>
    <property type="evidence" value="ECO:0007669"/>
    <property type="project" value="InterPro"/>
</dbReference>
<feature type="domain" description="Endonuclease/exonuclease/phosphatase" evidence="9">
    <location>
        <begin position="13"/>
        <end position="260"/>
    </location>
</feature>
<reference evidence="10 11" key="1">
    <citation type="submission" date="2016-11" db="EMBL/GenBank/DDBJ databases">
        <authorList>
            <person name="Jaros S."/>
            <person name="Januszkiewicz K."/>
            <person name="Wedrychowicz H."/>
        </authorList>
    </citation>
    <scope>NUCLEOTIDE SEQUENCE [LARGE SCALE GENOMIC DNA]</scope>
    <source>
        <strain evidence="10 11">DSM 16112</strain>
    </source>
</reference>
<dbReference type="NCBIfam" id="TIGR00195">
    <property type="entry name" value="exoDNase_III"/>
    <property type="match status" value="1"/>
</dbReference>
<evidence type="ECO:0000259" key="9">
    <source>
        <dbReference type="Pfam" id="PF03372"/>
    </source>
</evidence>
<dbReference type="InterPro" id="IPR005135">
    <property type="entry name" value="Endo/exonuclease/phosphatase"/>
</dbReference>
<feature type="site" description="Important for catalytic activity" evidence="8">
    <location>
        <position position="230"/>
    </location>
</feature>
<dbReference type="EMBL" id="FQUZ01000041">
    <property type="protein sequence ID" value="SHF78242.1"/>
    <property type="molecule type" value="Genomic_DNA"/>
</dbReference>
<gene>
    <name evidence="10" type="ORF">SAMN02745117_02590</name>
</gene>
<keyword evidence="3 7" id="KW-0479">Metal-binding</keyword>
<evidence type="ECO:0000256" key="3">
    <source>
        <dbReference type="ARBA" id="ARBA00022723"/>
    </source>
</evidence>
<comment type="similarity">
    <text evidence="2">Belongs to the DNA repair enzymes AP/ExoA family.</text>
</comment>
<feature type="binding site" evidence="7">
    <location>
        <position position="260"/>
    </location>
    <ligand>
        <name>Mg(2+)</name>
        <dbReference type="ChEBI" id="CHEBI:18420"/>
        <label>1</label>
    </ligand>
</feature>
<feature type="binding site" evidence="7">
    <location>
        <position position="159"/>
    </location>
    <ligand>
        <name>Mg(2+)</name>
        <dbReference type="ChEBI" id="CHEBI:18420"/>
        <label>1</label>
    </ligand>
</feature>
<feature type="binding site" evidence="7">
    <location>
        <position position="161"/>
    </location>
    <ligand>
        <name>Mg(2+)</name>
        <dbReference type="ChEBI" id="CHEBI:18420"/>
        <label>1</label>
    </ligand>
</feature>
<dbReference type="Proteomes" id="UP000184327">
    <property type="component" value="Unassembled WGS sequence"/>
</dbReference>
<evidence type="ECO:0000256" key="1">
    <source>
        <dbReference type="ARBA" id="ARBA00001936"/>
    </source>
</evidence>
<evidence type="ECO:0000256" key="8">
    <source>
        <dbReference type="PIRSR" id="PIRSR604808-3"/>
    </source>
</evidence>
<dbReference type="GO" id="GO:0003677">
    <property type="term" value="F:DNA binding"/>
    <property type="evidence" value="ECO:0007669"/>
    <property type="project" value="InterPro"/>
</dbReference>
<feature type="active site" description="Proton donor/acceptor" evidence="6">
    <location>
        <position position="159"/>
    </location>
</feature>
<dbReference type="NCBIfam" id="TIGR00633">
    <property type="entry name" value="xth"/>
    <property type="match status" value="1"/>
</dbReference>
<organism evidence="10 11">
    <name type="scientific">Lampropedia hyalina DSM 16112</name>
    <dbReference type="NCBI Taxonomy" id="1122156"/>
    <lineage>
        <taxon>Bacteria</taxon>
        <taxon>Pseudomonadati</taxon>
        <taxon>Pseudomonadota</taxon>
        <taxon>Betaproteobacteria</taxon>
        <taxon>Burkholderiales</taxon>
        <taxon>Comamonadaceae</taxon>
        <taxon>Lampropedia</taxon>
    </lineage>
</organism>
<feature type="active site" description="Proton acceptor" evidence="6">
    <location>
        <position position="260"/>
    </location>
</feature>
<evidence type="ECO:0000313" key="10">
    <source>
        <dbReference type="EMBL" id="SHF78242.1"/>
    </source>
</evidence>
<evidence type="ECO:0000256" key="2">
    <source>
        <dbReference type="ARBA" id="ARBA00007092"/>
    </source>
</evidence>
<feature type="site" description="Interaction with DNA substrate" evidence="8">
    <location>
        <position position="260"/>
    </location>
</feature>
<evidence type="ECO:0000256" key="4">
    <source>
        <dbReference type="ARBA" id="ARBA00022801"/>
    </source>
</evidence>
<feature type="active site" evidence="6">
    <location>
        <position position="118"/>
    </location>
</feature>
<dbReference type="InterPro" id="IPR037493">
    <property type="entry name" value="ExoIII-like"/>
</dbReference>
<feature type="binding site" evidence="7">
    <location>
        <position position="259"/>
    </location>
    <ligand>
        <name>Mg(2+)</name>
        <dbReference type="ChEBI" id="CHEBI:18420"/>
        <label>1</label>
    </ligand>
</feature>
<dbReference type="AlphaFoldDB" id="A0A1M5EGQ2"/>
<dbReference type="PANTHER" id="PTHR43250">
    <property type="entry name" value="EXODEOXYRIBONUCLEASE III"/>
    <property type="match status" value="1"/>
</dbReference>
<dbReference type="GO" id="GO:0008311">
    <property type="term" value="F:double-stranded DNA 3'-5' DNA exonuclease activity"/>
    <property type="evidence" value="ECO:0007669"/>
    <property type="project" value="InterPro"/>
</dbReference>
<dbReference type="InterPro" id="IPR004808">
    <property type="entry name" value="AP_endonuc_1"/>
</dbReference>
<evidence type="ECO:0000313" key="11">
    <source>
        <dbReference type="Proteomes" id="UP000184327"/>
    </source>
</evidence>
<accession>A0A1M5EGQ2</accession>
<keyword evidence="7" id="KW-0464">Manganese</keyword>
<keyword evidence="5 7" id="KW-0460">Magnesium</keyword>
<evidence type="ECO:0000256" key="5">
    <source>
        <dbReference type="ARBA" id="ARBA00022842"/>
    </source>
</evidence>
<protein>
    <submittedName>
        <fullName evidence="10">Exodeoxyribonuclease-3</fullName>
    </submittedName>
</protein>
<feature type="site" description="Transition state stabilizer" evidence="8">
    <location>
        <position position="161"/>
    </location>
</feature>
<evidence type="ECO:0000256" key="6">
    <source>
        <dbReference type="PIRSR" id="PIRSR604808-1"/>
    </source>
</evidence>
<comment type="cofactor">
    <cofactor evidence="1">
        <name>Mn(2+)</name>
        <dbReference type="ChEBI" id="CHEBI:29035"/>
    </cofactor>
</comment>
<dbReference type="STRING" id="1122156.SAMN02745117_02590"/>
<evidence type="ECO:0000256" key="7">
    <source>
        <dbReference type="PIRSR" id="PIRSR604808-2"/>
    </source>
</evidence>
<dbReference type="InterPro" id="IPR036691">
    <property type="entry name" value="Endo/exonu/phosph_ase_sf"/>
</dbReference>
<feature type="binding site" evidence="7">
    <location>
        <position position="43"/>
    </location>
    <ligand>
        <name>Mg(2+)</name>
        <dbReference type="ChEBI" id="CHEBI:18420"/>
        <label>1</label>
    </ligand>
</feature>
<feature type="binding site" evidence="7">
    <location>
        <position position="16"/>
    </location>
    <ligand>
        <name>Mg(2+)</name>
        <dbReference type="ChEBI" id="CHEBI:18420"/>
        <label>1</label>
    </ligand>
</feature>
<dbReference type="InterPro" id="IPR020848">
    <property type="entry name" value="AP_endonuclease_F1_CS"/>
</dbReference>
<name>A0A1M5EGQ2_9BURK</name>
<dbReference type="PANTHER" id="PTHR43250:SF2">
    <property type="entry name" value="EXODEOXYRIBONUCLEASE III"/>
    <property type="match status" value="1"/>
</dbReference>
<keyword evidence="11" id="KW-1185">Reference proteome</keyword>
<dbReference type="CDD" id="cd09086">
    <property type="entry name" value="ExoIII-like_AP-endo"/>
    <property type="match status" value="1"/>
</dbReference>
<dbReference type="Pfam" id="PF03372">
    <property type="entry name" value="Exo_endo_phos"/>
    <property type="match status" value="1"/>
</dbReference>
<keyword evidence="4" id="KW-0378">Hydrolase</keyword>
<dbReference type="GO" id="GO:0004519">
    <property type="term" value="F:endonuclease activity"/>
    <property type="evidence" value="ECO:0007669"/>
    <property type="project" value="InterPro"/>
</dbReference>
<dbReference type="SUPFAM" id="SSF56219">
    <property type="entry name" value="DNase I-like"/>
    <property type="match status" value="1"/>
</dbReference>
<dbReference type="GO" id="GO:0046872">
    <property type="term" value="F:metal ion binding"/>
    <property type="evidence" value="ECO:0007669"/>
    <property type="project" value="UniProtKB-KW"/>
</dbReference>